<dbReference type="InterPro" id="IPR001645">
    <property type="entry name" value="Folylpolyglutamate_synth"/>
</dbReference>
<evidence type="ECO:0000256" key="3">
    <source>
        <dbReference type="ARBA" id="ARBA00022723"/>
    </source>
</evidence>
<dbReference type="Pfam" id="PF08245">
    <property type="entry name" value="Mur_ligase_M"/>
    <property type="match status" value="1"/>
</dbReference>
<dbReference type="PROSITE" id="PS01012">
    <property type="entry name" value="FOLYLPOLYGLU_SYNT_2"/>
    <property type="match status" value="1"/>
</dbReference>
<sequence length="401" mass="45377">MTLFERFFEGKEFVWRPGLDRIKGAVELSGRKEYPSIIVGGTNGKGSTSHLIVEALVRNGLKVGLFSSPHLLRFNERIKINLKEVSDEELNGVFLEIKPVVERFQLTYFESSLLLALKIFEKKRVDAAVFEVGLGGRLDATNVLKHQVAVLTNVSLDHTNYLGSTVREISEEKSEIFRGAEFGVVGTDNRDVLEVVRRKFKGELYIYGRDFWADEVSVNLDGTSFFYMGTLPVKTSLIGEFQSINASVAIRTSQIFVEKFFNRHFLIPKEFRVKLPGRFEVLNFNPPVVFDVAHNEGALSKLVKNLIELKIFGDVYYSGLRDKEQEKNLSIIGDYLRVSKGELHLLEIENERGMAIDELVRIAEGKGLRPRIVKGKIRIKEIKKPSVITGSFYLGGLIERG</sequence>
<proteinExistence type="inferred from homology"/>
<gene>
    <name evidence="8" type="ORF">SAMN06269117_10934</name>
</gene>
<dbReference type="InterPro" id="IPR036565">
    <property type="entry name" value="Mur-like_cat_sf"/>
</dbReference>
<evidence type="ECO:0000259" key="7">
    <source>
        <dbReference type="Pfam" id="PF08245"/>
    </source>
</evidence>
<evidence type="ECO:0000256" key="6">
    <source>
        <dbReference type="ARBA" id="ARBA00022842"/>
    </source>
</evidence>
<dbReference type="GO" id="GO:0005524">
    <property type="term" value="F:ATP binding"/>
    <property type="evidence" value="ECO:0007669"/>
    <property type="project" value="UniProtKB-KW"/>
</dbReference>
<dbReference type="SUPFAM" id="SSF53244">
    <property type="entry name" value="MurD-like peptide ligases, peptide-binding domain"/>
    <property type="match status" value="1"/>
</dbReference>
<dbReference type="GO" id="GO:0005737">
    <property type="term" value="C:cytoplasm"/>
    <property type="evidence" value="ECO:0007669"/>
    <property type="project" value="TreeGrafter"/>
</dbReference>
<dbReference type="PIRSF" id="PIRSF001563">
    <property type="entry name" value="Folylpolyglu_synth"/>
    <property type="match status" value="1"/>
</dbReference>
<keyword evidence="4" id="KW-0547">Nucleotide-binding</keyword>
<dbReference type="InterPro" id="IPR018109">
    <property type="entry name" value="Folylpolyglutamate_synth_CS"/>
</dbReference>
<dbReference type="InterPro" id="IPR036615">
    <property type="entry name" value="Mur_ligase_C_dom_sf"/>
</dbReference>
<dbReference type="Proteomes" id="UP000317315">
    <property type="component" value="Unassembled WGS sequence"/>
</dbReference>
<keyword evidence="9" id="KW-1185">Reference proteome</keyword>
<dbReference type="GO" id="GO:0046872">
    <property type="term" value="F:metal ion binding"/>
    <property type="evidence" value="ECO:0007669"/>
    <property type="project" value="UniProtKB-KW"/>
</dbReference>
<name>A0A521C284_9BACT</name>
<accession>A0A521C284</accession>
<keyword evidence="6" id="KW-0460">Magnesium</keyword>
<comment type="similarity">
    <text evidence="1">Belongs to the folylpolyglutamate synthase family.</text>
</comment>
<dbReference type="AlphaFoldDB" id="A0A521C284"/>
<keyword evidence="5" id="KW-0067">ATP-binding</keyword>
<evidence type="ECO:0000256" key="5">
    <source>
        <dbReference type="ARBA" id="ARBA00022840"/>
    </source>
</evidence>
<dbReference type="InterPro" id="IPR013221">
    <property type="entry name" value="Mur_ligase_cen"/>
</dbReference>
<dbReference type="PANTHER" id="PTHR11136:SF0">
    <property type="entry name" value="DIHYDROFOLATE SYNTHETASE-RELATED"/>
    <property type="match status" value="1"/>
</dbReference>
<feature type="domain" description="Mur ligase central" evidence="7">
    <location>
        <begin position="39"/>
        <end position="250"/>
    </location>
</feature>
<dbReference type="Gene3D" id="3.90.190.20">
    <property type="entry name" value="Mur ligase, C-terminal domain"/>
    <property type="match status" value="1"/>
</dbReference>
<dbReference type="EMBL" id="FXTM01000009">
    <property type="protein sequence ID" value="SMO53587.1"/>
    <property type="molecule type" value="Genomic_DNA"/>
</dbReference>
<dbReference type="GO" id="GO:0008841">
    <property type="term" value="F:dihydrofolate synthase activity"/>
    <property type="evidence" value="ECO:0007669"/>
    <property type="project" value="TreeGrafter"/>
</dbReference>
<dbReference type="SUPFAM" id="SSF53623">
    <property type="entry name" value="MurD-like peptide ligases, catalytic domain"/>
    <property type="match status" value="1"/>
</dbReference>
<protein>
    <submittedName>
        <fullName evidence="8">Dihydrofolate synthase / folylpolyglutamate synthase</fullName>
    </submittedName>
</protein>
<keyword evidence="3" id="KW-0479">Metal-binding</keyword>
<dbReference type="PANTHER" id="PTHR11136">
    <property type="entry name" value="FOLYLPOLYGLUTAMATE SYNTHASE-RELATED"/>
    <property type="match status" value="1"/>
</dbReference>
<evidence type="ECO:0000313" key="8">
    <source>
        <dbReference type="EMBL" id="SMO53587.1"/>
    </source>
</evidence>
<evidence type="ECO:0000256" key="1">
    <source>
        <dbReference type="ARBA" id="ARBA00008276"/>
    </source>
</evidence>
<organism evidence="8 9">
    <name type="scientific">Balnearium lithotrophicum</name>
    <dbReference type="NCBI Taxonomy" id="223788"/>
    <lineage>
        <taxon>Bacteria</taxon>
        <taxon>Pseudomonadati</taxon>
        <taxon>Aquificota</taxon>
        <taxon>Aquificia</taxon>
        <taxon>Desulfurobacteriales</taxon>
        <taxon>Desulfurobacteriaceae</taxon>
        <taxon>Balnearium</taxon>
    </lineage>
</organism>
<reference evidence="8 9" key="1">
    <citation type="submission" date="2017-05" db="EMBL/GenBank/DDBJ databases">
        <authorList>
            <person name="Varghese N."/>
            <person name="Submissions S."/>
        </authorList>
    </citation>
    <scope>NUCLEOTIDE SEQUENCE [LARGE SCALE GENOMIC DNA]</scope>
    <source>
        <strain evidence="8 9">DSM 16304</strain>
    </source>
</reference>
<evidence type="ECO:0000256" key="4">
    <source>
        <dbReference type="ARBA" id="ARBA00022741"/>
    </source>
</evidence>
<dbReference type="Gene3D" id="3.40.1190.10">
    <property type="entry name" value="Mur-like, catalytic domain"/>
    <property type="match status" value="1"/>
</dbReference>
<dbReference type="GO" id="GO:0004326">
    <property type="term" value="F:tetrahydrofolylpolyglutamate synthase activity"/>
    <property type="evidence" value="ECO:0007669"/>
    <property type="project" value="InterPro"/>
</dbReference>
<evidence type="ECO:0000313" key="9">
    <source>
        <dbReference type="Proteomes" id="UP000317315"/>
    </source>
</evidence>
<evidence type="ECO:0000256" key="2">
    <source>
        <dbReference type="ARBA" id="ARBA00022598"/>
    </source>
</evidence>
<keyword evidence="2" id="KW-0436">Ligase</keyword>
<dbReference type="NCBIfam" id="TIGR01499">
    <property type="entry name" value="folC"/>
    <property type="match status" value="1"/>
</dbReference>